<dbReference type="SUPFAM" id="SSF63411">
    <property type="entry name" value="LuxS/MPP-like metallohydrolase"/>
    <property type="match status" value="2"/>
</dbReference>
<evidence type="ECO:0000259" key="2">
    <source>
        <dbReference type="Pfam" id="PF05193"/>
    </source>
</evidence>
<evidence type="ECO:0000259" key="1">
    <source>
        <dbReference type="Pfam" id="PF00675"/>
    </source>
</evidence>
<feature type="domain" description="Peptidase M16 N-terminal" evidence="1">
    <location>
        <begin position="63"/>
        <end position="153"/>
    </location>
</feature>
<evidence type="ECO:0000313" key="3">
    <source>
        <dbReference type="EMBL" id="SDM60823.1"/>
    </source>
</evidence>
<dbReference type="EMBL" id="FNGS01000007">
    <property type="protein sequence ID" value="SDM60823.1"/>
    <property type="molecule type" value="Genomic_DNA"/>
</dbReference>
<feature type="domain" description="Peptidase M16 C-terminal" evidence="2">
    <location>
        <begin position="185"/>
        <end position="358"/>
    </location>
</feature>
<dbReference type="RefSeq" id="WP_245689952.1">
    <property type="nucleotide sequence ID" value="NZ_FNGS01000007.1"/>
</dbReference>
<keyword evidence="4" id="KW-1185">Reference proteome</keyword>
<dbReference type="Pfam" id="PF05193">
    <property type="entry name" value="Peptidase_M16_C"/>
    <property type="match status" value="1"/>
</dbReference>
<organism evidence="3 4">
    <name type="scientific">Siphonobacter aquaeclarae</name>
    <dbReference type="NCBI Taxonomy" id="563176"/>
    <lineage>
        <taxon>Bacteria</taxon>
        <taxon>Pseudomonadati</taxon>
        <taxon>Bacteroidota</taxon>
        <taxon>Cytophagia</taxon>
        <taxon>Cytophagales</taxon>
        <taxon>Cytophagaceae</taxon>
        <taxon>Siphonobacter</taxon>
    </lineage>
</organism>
<dbReference type="InterPro" id="IPR011249">
    <property type="entry name" value="Metalloenz_LuxS/M16"/>
</dbReference>
<proteinExistence type="predicted"/>
<name>A0A1G9ULU5_9BACT</name>
<dbReference type="Pfam" id="PF00675">
    <property type="entry name" value="Peptidase_M16"/>
    <property type="match status" value="1"/>
</dbReference>
<dbReference type="PANTHER" id="PTHR11851">
    <property type="entry name" value="METALLOPROTEASE"/>
    <property type="match status" value="1"/>
</dbReference>
<protein>
    <submittedName>
        <fullName evidence="3">Predicted Zn-dependent peptidase</fullName>
    </submittedName>
</protein>
<sequence>MMSLDRTKAPDFQLTDRISLVQAAPYRLDNGVPLYLIRAGEQPVVRVEWVFETGGWDELLPNVSWFTLRLLNEGTRQRKAAELAEFFDQYGAFLEFQPTADRSTVTLYALRKHLPVLLPAVHEFLNDAIFPEEELETQRTIALQNLEVNEGKTSFLAGRAFREQLFGADHPYGKSQTRENLRGFGREDLVSYFNTRIAGNPFRLFVAGLVDETEVSLLNRYFGQSALSPAPDRRSYADPHLGDLQSILLRVEDKMQSSIRIGKRMVNRLHPDYYPVLVTNEILGGYFGSRLMKNIREDKGYTYGIYSQINHFSHASQLFIGTDVNKEVTRQTLDEIRKEILRLQTEPVPAEELQTAKNYMTGQFVGSLNTPFEIADRHKVRILNQLPDDYSLRFIERIQAVTAEQVLDAAQAWFQWETLVEVVAGDK</sequence>
<dbReference type="GO" id="GO:0046872">
    <property type="term" value="F:metal ion binding"/>
    <property type="evidence" value="ECO:0007669"/>
    <property type="project" value="InterPro"/>
</dbReference>
<dbReference type="STRING" id="563176.SAMN04488090_3869"/>
<dbReference type="Gene3D" id="3.30.830.10">
    <property type="entry name" value="Metalloenzyme, LuxS/M16 peptidase-like"/>
    <property type="match status" value="2"/>
</dbReference>
<dbReference type="InterPro" id="IPR050361">
    <property type="entry name" value="MPP/UQCRC_Complex"/>
</dbReference>
<reference evidence="3 4" key="1">
    <citation type="submission" date="2016-10" db="EMBL/GenBank/DDBJ databases">
        <authorList>
            <person name="de Groot N.N."/>
        </authorList>
    </citation>
    <scope>NUCLEOTIDE SEQUENCE [LARGE SCALE GENOMIC DNA]</scope>
    <source>
        <strain evidence="3 4">DSM 21668</strain>
    </source>
</reference>
<evidence type="ECO:0000313" key="4">
    <source>
        <dbReference type="Proteomes" id="UP000198901"/>
    </source>
</evidence>
<gene>
    <name evidence="3" type="ORF">SAMN04488090_3869</name>
</gene>
<dbReference type="InterPro" id="IPR007863">
    <property type="entry name" value="Peptidase_M16_C"/>
</dbReference>
<dbReference type="AlphaFoldDB" id="A0A1G9ULU5"/>
<dbReference type="PANTHER" id="PTHR11851:SF224">
    <property type="entry name" value="PROCESSING PROTEASE"/>
    <property type="match status" value="1"/>
</dbReference>
<dbReference type="Proteomes" id="UP000198901">
    <property type="component" value="Unassembled WGS sequence"/>
</dbReference>
<dbReference type="InterPro" id="IPR011765">
    <property type="entry name" value="Pept_M16_N"/>
</dbReference>
<accession>A0A1G9ULU5</accession>